<feature type="domain" description="Glycosyl transferase family 1" evidence="8">
    <location>
        <begin position="295"/>
        <end position="434"/>
    </location>
</feature>
<dbReference type="Pfam" id="PF00534">
    <property type="entry name" value="Glycos_transf_1"/>
    <property type="match status" value="1"/>
</dbReference>
<comment type="pathway">
    <text evidence="7">Glycan biosynthesis; glycogen biosynthesis.</text>
</comment>
<feature type="binding site" evidence="7">
    <location>
        <position position="18"/>
    </location>
    <ligand>
        <name>ADP-alpha-D-glucose</name>
        <dbReference type="ChEBI" id="CHEBI:57498"/>
    </ligand>
</feature>
<name>G8PAM6_PEDCP</name>
<dbReference type="RefSeq" id="WP_014214783.1">
    <property type="nucleotide sequence ID" value="NC_016605.1"/>
</dbReference>
<dbReference type="InterPro" id="IPR001296">
    <property type="entry name" value="Glyco_trans_1"/>
</dbReference>
<comment type="catalytic activity">
    <reaction evidence="1 7">
        <text>[(1-&gt;4)-alpha-D-glucosyl](n) + ADP-alpha-D-glucose = [(1-&gt;4)-alpha-D-glucosyl](n+1) + ADP + H(+)</text>
        <dbReference type="Rhea" id="RHEA:18189"/>
        <dbReference type="Rhea" id="RHEA-COMP:9584"/>
        <dbReference type="Rhea" id="RHEA-COMP:9587"/>
        <dbReference type="ChEBI" id="CHEBI:15378"/>
        <dbReference type="ChEBI" id="CHEBI:15444"/>
        <dbReference type="ChEBI" id="CHEBI:57498"/>
        <dbReference type="ChEBI" id="CHEBI:456216"/>
        <dbReference type="EC" id="2.4.1.21"/>
    </reaction>
</comment>
<evidence type="ECO:0000256" key="4">
    <source>
        <dbReference type="ARBA" id="ARBA00022676"/>
    </source>
</evidence>
<dbReference type="AlphaFoldDB" id="G8PAM6"/>
<dbReference type="InterPro" id="IPR013534">
    <property type="entry name" value="Starch_synth_cat_dom"/>
</dbReference>
<keyword evidence="4 7" id="KW-0328">Glycosyltransferase</keyword>
<gene>
    <name evidence="7 10" type="primary">glgA</name>
    <name evidence="10" type="ordered locus">PECL_262</name>
</gene>
<accession>G8PAM6</accession>
<dbReference type="NCBIfam" id="NF001898">
    <property type="entry name" value="PRK00654.1-1"/>
    <property type="match status" value="1"/>
</dbReference>
<comment type="similarity">
    <text evidence="3 7">Belongs to the glycosyltransferase 1 family. Bacterial/plant glycogen synthase subfamily.</text>
</comment>
<protein>
    <recommendedName>
        <fullName evidence="7">Glycogen synthase</fullName>
        <ecNumber evidence="7">2.4.1.21</ecNumber>
    </recommendedName>
    <alternativeName>
        <fullName evidence="7">Starch [bacterial glycogen] synthase</fullName>
    </alternativeName>
</protein>
<evidence type="ECO:0000256" key="7">
    <source>
        <dbReference type="HAMAP-Rule" id="MF_00484"/>
    </source>
</evidence>
<evidence type="ECO:0000256" key="2">
    <source>
        <dbReference type="ARBA" id="ARBA00002764"/>
    </source>
</evidence>
<dbReference type="EC" id="2.4.1.21" evidence="7"/>
<evidence type="ECO:0000259" key="8">
    <source>
        <dbReference type="Pfam" id="PF00534"/>
    </source>
</evidence>
<evidence type="ECO:0000313" key="11">
    <source>
        <dbReference type="Proteomes" id="UP000005444"/>
    </source>
</evidence>
<comment type="function">
    <text evidence="2 7">Synthesizes alpha-1,4-glucan chains using ADP-glucose.</text>
</comment>
<reference evidence="10 11" key="1">
    <citation type="journal article" date="2012" name="J. Bacteriol.">
        <title>Complete Genome Sequence of the Beer Spoilage Organism Pediococcus claussenii ATCC BAA-344T.</title>
        <authorList>
            <person name="Pittet V."/>
            <person name="Abegunde T."/>
            <person name="Marfleet T."/>
            <person name="Haakensen M."/>
            <person name="Morrow K."/>
            <person name="Jayaprakash T."/>
            <person name="Schroeder K."/>
            <person name="Trost B."/>
            <person name="Byrns S."/>
            <person name="Bergsveinson J."/>
            <person name="Kusalik A."/>
            <person name="Ziola B."/>
        </authorList>
    </citation>
    <scope>NUCLEOTIDE SEQUENCE [LARGE SCALE GENOMIC DNA]</scope>
    <source>
        <strain evidence="10 11">ATCC BAA-344</strain>
    </source>
</reference>
<dbReference type="STRING" id="701521.PECL_262"/>
<dbReference type="PATRIC" id="fig|701521.8.peg.253"/>
<dbReference type="EMBL" id="CP003137">
    <property type="protein sequence ID" value="AEV94585.1"/>
    <property type="molecule type" value="Genomic_DNA"/>
</dbReference>
<evidence type="ECO:0000256" key="1">
    <source>
        <dbReference type="ARBA" id="ARBA00001478"/>
    </source>
</evidence>
<dbReference type="GO" id="GO:0004373">
    <property type="term" value="F:alpha-1,4-glucan glucosyltransferase (UDP-glucose donor) activity"/>
    <property type="evidence" value="ECO:0007669"/>
    <property type="project" value="InterPro"/>
</dbReference>
<dbReference type="InterPro" id="IPR011835">
    <property type="entry name" value="GS/SS"/>
</dbReference>
<feature type="domain" description="Starch synthase catalytic" evidence="9">
    <location>
        <begin position="5"/>
        <end position="242"/>
    </location>
</feature>
<dbReference type="PANTHER" id="PTHR45825:SF11">
    <property type="entry name" value="ALPHA AMYLASE DOMAIN-CONTAINING PROTEIN"/>
    <property type="match status" value="1"/>
</dbReference>
<dbReference type="NCBIfam" id="TIGR02095">
    <property type="entry name" value="glgA"/>
    <property type="match status" value="1"/>
</dbReference>
<dbReference type="Proteomes" id="UP000005444">
    <property type="component" value="Chromosome"/>
</dbReference>
<proteinExistence type="inferred from homology"/>
<dbReference type="CDD" id="cd03791">
    <property type="entry name" value="GT5_Glycogen_synthase_DULL1-like"/>
    <property type="match status" value="1"/>
</dbReference>
<dbReference type="GO" id="GO:0009011">
    <property type="term" value="F:alpha-1,4-glucan glucosyltransferase (ADP-glucose donor) activity"/>
    <property type="evidence" value="ECO:0007669"/>
    <property type="project" value="UniProtKB-UniRule"/>
</dbReference>
<dbReference type="HOGENOM" id="CLU_009583_18_2_9"/>
<dbReference type="UniPathway" id="UPA00164"/>
<evidence type="ECO:0000256" key="6">
    <source>
        <dbReference type="ARBA" id="ARBA00023056"/>
    </source>
</evidence>
<keyword evidence="5 7" id="KW-0808">Transferase</keyword>
<evidence type="ECO:0000256" key="5">
    <source>
        <dbReference type="ARBA" id="ARBA00022679"/>
    </source>
</evidence>
<evidence type="ECO:0000313" key="10">
    <source>
        <dbReference type="EMBL" id="AEV94585.1"/>
    </source>
</evidence>
<dbReference type="Gene3D" id="3.40.50.2000">
    <property type="entry name" value="Glycogen Phosphorylase B"/>
    <property type="match status" value="2"/>
</dbReference>
<dbReference type="HAMAP" id="MF_00484">
    <property type="entry name" value="Glycogen_synth"/>
    <property type="match status" value="1"/>
</dbReference>
<dbReference type="eggNOG" id="COG0297">
    <property type="taxonomic scope" value="Bacteria"/>
</dbReference>
<dbReference type="SUPFAM" id="SSF53756">
    <property type="entry name" value="UDP-Glycosyltransferase/glycogen phosphorylase"/>
    <property type="match status" value="1"/>
</dbReference>
<evidence type="ECO:0000259" key="9">
    <source>
        <dbReference type="Pfam" id="PF08323"/>
    </source>
</evidence>
<dbReference type="GO" id="GO:0005978">
    <property type="term" value="P:glycogen biosynthetic process"/>
    <property type="evidence" value="ECO:0007669"/>
    <property type="project" value="UniProtKB-UniRule"/>
</dbReference>
<organism evidence="10 11">
    <name type="scientific">Pediococcus claussenii (strain ATCC BAA-344 / DSM 14800 / JCM 18046 / KCTC 3811 / LMG 21948 / P06)</name>
    <dbReference type="NCBI Taxonomy" id="701521"/>
    <lineage>
        <taxon>Bacteria</taxon>
        <taxon>Bacillati</taxon>
        <taxon>Bacillota</taxon>
        <taxon>Bacilli</taxon>
        <taxon>Lactobacillales</taxon>
        <taxon>Lactobacillaceae</taxon>
        <taxon>Pediococcus</taxon>
    </lineage>
</organism>
<sequence>MMKQKVLFAAAEAAPFYKTGGLGDVAYALPKYLAQSGVDVRVVVPYYTKLFPKQYKTGLEDVISFQIDIPYRGLVYCGIKKYKLNDVNYYFIDNEEFFGRDNLYGYWDDGERFAFFQLAICRMMEVINFIPDVVHINDWHTAFVPVLLRDKFHWIEKYKGIKTLLTIHNLQFQGIFDPVILDTLFGMGWNSYTDDGAKFYDQINFLKGGINFADAVNTVSPSYAREIQTPEFGEQLDGVLRKNSWKLSGIINGIDSELYNPETDIQIKANYNAADLSGKAIDKSELQAELGLPVENVPLYGVVSRLTTQKGMDLFLDTLDDFLSRHKAQVVVLGTGDPELERRFEYYQNKYPNQLVAQMKFDIGLAQRIYAGSDVFVMPSAFEPSGLSQMMAMRYGTLPLVHAVGGLRDTVIPYNELDKTGTGFTFDDYRSNVLGEILSYSFRTYDERQTDWKALQQQAMERDFDWSNSAQDYLNLYDNLAE</sequence>
<dbReference type="Pfam" id="PF08323">
    <property type="entry name" value="Glyco_transf_5"/>
    <property type="match status" value="1"/>
</dbReference>
<keyword evidence="11" id="KW-1185">Reference proteome</keyword>
<evidence type="ECO:0000256" key="3">
    <source>
        <dbReference type="ARBA" id="ARBA00010281"/>
    </source>
</evidence>
<dbReference type="KEGG" id="pce:PECL_262"/>
<keyword evidence="6 7" id="KW-0320">Glycogen biosynthesis</keyword>
<dbReference type="PANTHER" id="PTHR45825">
    <property type="entry name" value="GRANULE-BOUND STARCH SYNTHASE 1, CHLOROPLASTIC/AMYLOPLASTIC"/>
    <property type="match status" value="1"/>
</dbReference>